<dbReference type="SUPFAM" id="SSF141371">
    <property type="entry name" value="PilZ domain-like"/>
    <property type="match status" value="1"/>
</dbReference>
<gene>
    <name evidence="2" type="ORF">PBT88_19535</name>
</gene>
<dbReference type="RefSeq" id="WP_270076956.1">
    <property type="nucleotide sequence ID" value="NZ_CP115174.1"/>
</dbReference>
<sequence>MDEDYKDPASGTASAKRRALREAIFLGATVESRSRSSSGRIRNISPTGALLETSEALNIGDFIVISFRGVDHVRAIVKRCAPKGYGIQFETEIDPTACRTSTGQSPTGGRETFLLHLREEDRRRIWDNSEMVFKRPRLK</sequence>
<dbReference type="EMBL" id="CP115174">
    <property type="protein sequence ID" value="WBO22308.1"/>
    <property type="molecule type" value="Genomic_DNA"/>
</dbReference>
<proteinExistence type="predicted"/>
<dbReference type="InterPro" id="IPR009875">
    <property type="entry name" value="PilZ_domain"/>
</dbReference>
<feature type="domain" description="PilZ" evidence="1">
    <location>
        <begin position="16"/>
        <end position="99"/>
    </location>
</feature>
<protein>
    <submittedName>
        <fullName evidence="2">PilZ domain-containing protein</fullName>
    </submittedName>
</protein>
<accession>A0ABY7NLT0</accession>
<organism evidence="2 3">
    <name type="scientific">Sphingomonas abietis</name>
    <dbReference type="NCBI Taxonomy" id="3012344"/>
    <lineage>
        <taxon>Bacteria</taxon>
        <taxon>Pseudomonadati</taxon>
        <taxon>Pseudomonadota</taxon>
        <taxon>Alphaproteobacteria</taxon>
        <taxon>Sphingomonadales</taxon>
        <taxon>Sphingomonadaceae</taxon>
        <taxon>Sphingomonas</taxon>
    </lineage>
</organism>
<evidence type="ECO:0000313" key="2">
    <source>
        <dbReference type="EMBL" id="WBO22308.1"/>
    </source>
</evidence>
<reference evidence="2 3" key="1">
    <citation type="submission" date="2022-12" db="EMBL/GenBank/DDBJ databases">
        <title>Sphingomonas abieness sp. nov., an endophytic bacterium isolated from Abies koreana.</title>
        <authorList>
            <person name="Jiang L."/>
            <person name="Lee J."/>
        </authorList>
    </citation>
    <scope>NUCLEOTIDE SEQUENCE [LARGE SCALE GENOMIC DNA]</scope>
    <source>
        <strain evidence="3">PAMB 00755</strain>
    </source>
</reference>
<dbReference type="Proteomes" id="UP001210865">
    <property type="component" value="Chromosome"/>
</dbReference>
<name>A0ABY7NLT0_9SPHN</name>
<evidence type="ECO:0000259" key="1">
    <source>
        <dbReference type="Pfam" id="PF07238"/>
    </source>
</evidence>
<evidence type="ECO:0000313" key="3">
    <source>
        <dbReference type="Proteomes" id="UP001210865"/>
    </source>
</evidence>
<dbReference type="Pfam" id="PF07238">
    <property type="entry name" value="PilZ"/>
    <property type="match status" value="1"/>
</dbReference>
<keyword evidence="3" id="KW-1185">Reference proteome</keyword>